<evidence type="ECO:0000256" key="1">
    <source>
        <dbReference type="HAMAP-Rule" id="MF_00386"/>
    </source>
</evidence>
<dbReference type="SMART" id="SM01234">
    <property type="entry name" value="Haemolytic"/>
    <property type="match status" value="1"/>
</dbReference>
<dbReference type="HAMAP" id="MF_00386">
    <property type="entry name" value="UPF0161_YidD"/>
    <property type="match status" value="1"/>
</dbReference>
<evidence type="ECO:0000313" key="2">
    <source>
        <dbReference type="EMBL" id="QPM67788.1"/>
    </source>
</evidence>
<keyword evidence="1" id="KW-1003">Cell membrane</keyword>
<dbReference type="KEGG" id="alam:RT761_01000"/>
<gene>
    <name evidence="2" type="ORF">RT761_01000</name>
</gene>
<keyword evidence="1" id="KW-0472">Membrane</keyword>
<dbReference type="GO" id="GO:0005886">
    <property type="term" value="C:plasma membrane"/>
    <property type="evidence" value="ECO:0007669"/>
    <property type="project" value="UniProtKB-SubCell"/>
</dbReference>
<dbReference type="PANTHER" id="PTHR33383:SF1">
    <property type="entry name" value="MEMBRANE PROTEIN INSERTION EFFICIENCY FACTOR-RELATED"/>
    <property type="match status" value="1"/>
</dbReference>
<evidence type="ECO:0000313" key="3">
    <source>
        <dbReference type="Proteomes" id="UP000594463"/>
    </source>
</evidence>
<dbReference type="Proteomes" id="UP000594463">
    <property type="component" value="Chromosome"/>
</dbReference>
<name>A0A7T1AKU3_ATRLM</name>
<dbReference type="NCBIfam" id="TIGR00278">
    <property type="entry name" value="membrane protein insertion efficiency factor YidD"/>
    <property type="match status" value="1"/>
</dbReference>
<organism evidence="2 3">
    <name type="scientific">Atribacter laminatus</name>
    <dbReference type="NCBI Taxonomy" id="2847778"/>
    <lineage>
        <taxon>Bacteria</taxon>
        <taxon>Pseudomonadati</taxon>
        <taxon>Atribacterota</taxon>
        <taxon>Atribacteria</taxon>
        <taxon>Atribacterales</taxon>
        <taxon>Atribacteraceae</taxon>
        <taxon>Atribacter</taxon>
    </lineage>
</organism>
<keyword evidence="3" id="KW-1185">Reference proteome</keyword>
<protein>
    <recommendedName>
        <fullName evidence="1">Putative membrane protein insertion efficiency factor</fullName>
    </recommendedName>
</protein>
<comment type="subcellular location">
    <subcellularLocation>
        <location evidence="1">Cell membrane</location>
        <topology evidence="1">Peripheral membrane protein</topology>
        <orientation evidence="1">Cytoplasmic side</orientation>
    </subcellularLocation>
</comment>
<comment type="similarity">
    <text evidence="1">Belongs to the UPF0161 family.</text>
</comment>
<proteinExistence type="inferred from homology"/>
<dbReference type="Pfam" id="PF01809">
    <property type="entry name" value="YidD"/>
    <property type="match status" value="1"/>
</dbReference>
<comment type="function">
    <text evidence="1">Could be involved in insertion of integral membrane proteins into the membrane.</text>
</comment>
<sequence>MELFLVVKIRDFLVNAIDRILNFYQIYISPSLPSSCRFEPTCSQYARDAIRKYGILKGGIMALWRILRCHPYSRGGYDPVR</sequence>
<dbReference type="PANTHER" id="PTHR33383">
    <property type="entry name" value="MEMBRANE PROTEIN INSERTION EFFICIENCY FACTOR-RELATED"/>
    <property type="match status" value="1"/>
</dbReference>
<dbReference type="AlphaFoldDB" id="A0A7T1AKU3"/>
<dbReference type="InterPro" id="IPR002696">
    <property type="entry name" value="Membr_insert_effic_factor_YidD"/>
</dbReference>
<reference evidence="2 3" key="1">
    <citation type="journal article" date="2021" name="Nat. Commun.">
        <title>Isolation of a member of the candidate phylum Atribacteria reveals a unique cell membrane structure.</title>
        <authorList>
            <person name="Taiki K."/>
            <person name="Nobu M.K."/>
            <person name="Kusada H."/>
            <person name="Meng X.-Y."/>
            <person name="Hosoki N."/>
            <person name="Uematsu K."/>
            <person name="Yoshioka H."/>
            <person name="Kamagata Y."/>
            <person name="Tamaki H."/>
        </authorList>
    </citation>
    <scope>NUCLEOTIDE SEQUENCE [LARGE SCALE GENOMIC DNA]</scope>
    <source>
        <strain evidence="2 3">RT761</strain>
    </source>
</reference>
<accession>A0A7T1AKU3</accession>
<dbReference type="EMBL" id="CP065383">
    <property type="protein sequence ID" value="QPM67788.1"/>
    <property type="molecule type" value="Genomic_DNA"/>
</dbReference>